<dbReference type="Pfam" id="PF00069">
    <property type="entry name" value="Pkinase"/>
    <property type="match status" value="1"/>
</dbReference>
<dbReference type="KEGG" id="mgot:MgSA37_03107"/>
<dbReference type="CDD" id="cd14014">
    <property type="entry name" value="STKc_PknB_like"/>
    <property type="match status" value="1"/>
</dbReference>
<dbReference type="EC" id="2.7.11.1" evidence="6"/>
<dbReference type="SMART" id="SM00220">
    <property type="entry name" value="S_TKc"/>
    <property type="match status" value="1"/>
</dbReference>
<gene>
    <name evidence="6" type="primary">prkC_2</name>
    <name evidence="6" type="ORF">MgSA37_03107</name>
</gene>
<dbReference type="Gene3D" id="1.10.510.10">
    <property type="entry name" value="Transferase(Phosphotransferase) domain 1"/>
    <property type="match status" value="1"/>
</dbReference>
<name>A0A110B3R3_9SPHI</name>
<dbReference type="EMBL" id="AP017313">
    <property type="protein sequence ID" value="BAU54927.1"/>
    <property type="molecule type" value="Genomic_DNA"/>
</dbReference>
<dbReference type="GO" id="GO:0004674">
    <property type="term" value="F:protein serine/threonine kinase activity"/>
    <property type="evidence" value="ECO:0007669"/>
    <property type="project" value="UniProtKB-EC"/>
</dbReference>
<evidence type="ECO:0000256" key="4">
    <source>
        <dbReference type="ARBA" id="ARBA00022840"/>
    </source>
</evidence>
<dbReference type="PROSITE" id="PS50011">
    <property type="entry name" value="PROTEIN_KINASE_DOM"/>
    <property type="match status" value="1"/>
</dbReference>
<evidence type="ECO:0000313" key="7">
    <source>
        <dbReference type="Proteomes" id="UP000218263"/>
    </source>
</evidence>
<protein>
    <submittedName>
        <fullName evidence="6">Serine/threonine-protein kinase PrkC</fullName>
        <ecNumber evidence="6">2.7.11.1</ecNumber>
    </submittedName>
</protein>
<dbReference type="Proteomes" id="UP000218263">
    <property type="component" value="Chromosome"/>
</dbReference>
<dbReference type="SUPFAM" id="SSF56112">
    <property type="entry name" value="Protein kinase-like (PK-like)"/>
    <property type="match status" value="1"/>
</dbReference>
<evidence type="ECO:0000256" key="3">
    <source>
        <dbReference type="ARBA" id="ARBA00022777"/>
    </source>
</evidence>
<dbReference type="PANTHER" id="PTHR43289">
    <property type="entry name" value="MITOGEN-ACTIVATED PROTEIN KINASE KINASE KINASE 20-RELATED"/>
    <property type="match status" value="1"/>
</dbReference>
<evidence type="ECO:0000256" key="1">
    <source>
        <dbReference type="ARBA" id="ARBA00022679"/>
    </source>
</evidence>
<keyword evidence="4" id="KW-0067">ATP-binding</keyword>
<keyword evidence="1 6" id="KW-0808">Transferase</keyword>
<reference evidence="6 7" key="1">
    <citation type="submission" date="2015-12" db="EMBL/GenBank/DDBJ databases">
        <title>Genome sequence of Mucilaginibacter gotjawali.</title>
        <authorList>
            <person name="Lee J.S."/>
            <person name="Lee K.C."/>
            <person name="Kim K.K."/>
            <person name="Lee B.W."/>
        </authorList>
    </citation>
    <scope>NUCLEOTIDE SEQUENCE [LARGE SCALE GENOMIC DNA]</scope>
    <source>
        <strain evidence="6 7">SA3-7</strain>
    </source>
</reference>
<keyword evidence="7" id="KW-1185">Reference proteome</keyword>
<evidence type="ECO:0000313" key="6">
    <source>
        <dbReference type="EMBL" id="BAU54927.1"/>
    </source>
</evidence>
<keyword evidence="3 6" id="KW-0418">Kinase</keyword>
<dbReference type="AlphaFoldDB" id="A0A110B3R3"/>
<dbReference type="PANTHER" id="PTHR43289:SF6">
    <property type="entry name" value="SERINE_THREONINE-PROTEIN KINASE NEKL-3"/>
    <property type="match status" value="1"/>
</dbReference>
<accession>A0A110B3R3</accession>
<dbReference type="RefSeq" id="WP_197705998.1">
    <property type="nucleotide sequence ID" value="NZ_AP017313.1"/>
</dbReference>
<evidence type="ECO:0000259" key="5">
    <source>
        <dbReference type="PROSITE" id="PS50011"/>
    </source>
</evidence>
<evidence type="ECO:0000256" key="2">
    <source>
        <dbReference type="ARBA" id="ARBA00022741"/>
    </source>
</evidence>
<feature type="domain" description="Protein kinase" evidence="5">
    <location>
        <begin position="11"/>
        <end position="211"/>
    </location>
</feature>
<dbReference type="InterPro" id="IPR000719">
    <property type="entry name" value="Prot_kinase_dom"/>
</dbReference>
<dbReference type="GO" id="GO:0005524">
    <property type="term" value="F:ATP binding"/>
    <property type="evidence" value="ECO:0007669"/>
    <property type="project" value="UniProtKB-KW"/>
</dbReference>
<dbReference type="InterPro" id="IPR011009">
    <property type="entry name" value="Kinase-like_dom_sf"/>
</dbReference>
<keyword evidence="2" id="KW-0547">Nucleotide-binding</keyword>
<organism evidence="6 7">
    <name type="scientific">Mucilaginibacter gotjawali</name>
    <dbReference type="NCBI Taxonomy" id="1550579"/>
    <lineage>
        <taxon>Bacteria</taxon>
        <taxon>Pseudomonadati</taxon>
        <taxon>Bacteroidota</taxon>
        <taxon>Sphingobacteriia</taxon>
        <taxon>Sphingobacteriales</taxon>
        <taxon>Sphingobacteriaceae</taxon>
        <taxon>Mucilaginibacter</taxon>
    </lineage>
</organism>
<proteinExistence type="predicted"/>
<sequence length="211" mass="23356">MGKIFTIAEGLENMGALRTGGQGSVYKGRRIGPVVSAVKILPTPIYAENAGDKNYLKFLNEVEKLKKVNEIPNPNIVKILNFGITESGSLPYIEMEFVEGPDLEELLKPPHEPIFTVKEAIKVADQLASALSHCHSVGVKHGDVKSNNVKFNIHSGNYVLLDFGLSVMLDEERRSSMRHAGAIEFMAPEQNEGQMLFQTDIYSYGIICLNY</sequence>